<dbReference type="Pfam" id="PF16409">
    <property type="entry name" value="DUF5017"/>
    <property type="match status" value="1"/>
</dbReference>
<dbReference type="EMBL" id="LT906449">
    <property type="protein sequence ID" value="SNV15560.1"/>
    <property type="molecule type" value="Genomic_DNA"/>
</dbReference>
<dbReference type="InterPro" id="IPR032185">
    <property type="entry name" value="DUF5017"/>
</dbReference>
<sequence length="365" mass="40137">MKTHFILIASLAALSLASCSKDQPDEVSLSAEVDKASVKVGEPVTFTIRHNVNSLAIYTGDEGHNYQNSIDNLLKDKSKEELQEKMLRLTNPNIKPYAIDFKSTDVGATTLADGAFEVRNANDGNNLVGKEAEVVDDGGIKAVKINATHPNWWYQALRLNINSEVGDSKTLTLRMKFATTTLKSANDQSEHPEVTTIPVVIRLGGVPEGETATLHADDTVWDIFITPQTAYTDYSFDIARVIAAWEKGTGKTMKVLSYIQILFTTQGGAAVGYLGDYYVQSAKFGEIGYLPFDTAKSFTITDNTGVTKYTYTYDKEGTYEAVVVGSSSGFKHYSGSGYKKDIDKISGDEYHYNTQYRTIKITVSK</sequence>
<evidence type="ECO:0000313" key="2">
    <source>
        <dbReference type="EMBL" id="AMD85857.1"/>
    </source>
</evidence>
<name>A0AAX2H266_9FLAO</name>
<keyword evidence="4" id="KW-1185">Reference proteome</keyword>
<evidence type="ECO:0000259" key="1">
    <source>
        <dbReference type="Pfam" id="PF16409"/>
    </source>
</evidence>
<dbReference type="RefSeq" id="WP_066430843.1">
    <property type="nucleotide sequence ID" value="NZ_CP014227.1"/>
</dbReference>
<feature type="domain" description="DUF5017" evidence="1">
    <location>
        <begin position="18"/>
        <end position="83"/>
    </location>
</feature>
<evidence type="ECO:0000313" key="3">
    <source>
        <dbReference type="EMBL" id="SNV15560.1"/>
    </source>
</evidence>
<dbReference type="Proteomes" id="UP000065822">
    <property type="component" value="Chromosome"/>
</dbReference>
<reference evidence="3 5" key="2">
    <citation type="submission" date="2017-06" db="EMBL/GenBank/DDBJ databases">
        <authorList>
            <consortium name="Pathogen Informatics"/>
        </authorList>
    </citation>
    <scope>NUCLEOTIDE SEQUENCE [LARGE SCALE GENOMIC DNA]</scope>
    <source>
        <strain evidence="3 5">NCTC12947</strain>
    </source>
</reference>
<dbReference type="AlphaFoldDB" id="A0AAX2H266"/>
<dbReference type="Proteomes" id="UP000215539">
    <property type="component" value="Chromosome 1"/>
</dbReference>
<dbReference type="PROSITE" id="PS51257">
    <property type="entry name" value="PROKAR_LIPOPROTEIN"/>
    <property type="match status" value="1"/>
</dbReference>
<protein>
    <recommendedName>
        <fullName evidence="1">DUF5017 domain-containing protein</fullName>
    </recommendedName>
</protein>
<accession>A0AAX2H266</accession>
<dbReference type="EMBL" id="CP014227">
    <property type="protein sequence ID" value="AMD85857.1"/>
    <property type="molecule type" value="Genomic_DNA"/>
</dbReference>
<reference evidence="2 4" key="1">
    <citation type="submission" date="2016-02" db="EMBL/GenBank/DDBJ databases">
        <authorList>
            <person name="Holder M.E."/>
            <person name="Ajami N.J."/>
            <person name="Petrosino J.F."/>
        </authorList>
    </citation>
    <scope>NUCLEOTIDE SEQUENCE [LARGE SCALE GENOMIC DNA]</scope>
    <source>
        <strain evidence="2 4">CCUG 32990</strain>
    </source>
</reference>
<evidence type="ECO:0000313" key="5">
    <source>
        <dbReference type="Proteomes" id="UP000215539"/>
    </source>
</evidence>
<dbReference type="KEGG" id="chg:AXF12_10250"/>
<gene>
    <name evidence="2" type="ORF">AXF12_10250</name>
    <name evidence="3" type="ORF">SAMEA44541418_02108</name>
</gene>
<evidence type="ECO:0000313" key="4">
    <source>
        <dbReference type="Proteomes" id="UP000065822"/>
    </source>
</evidence>
<proteinExistence type="predicted"/>
<organism evidence="3 5">
    <name type="scientific">Capnocytophaga haemolytica</name>
    <dbReference type="NCBI Taxonomy" id="45243"/>
    <lineage>
        <taxon>Bacteria</taxon>
        <taxon>Pseudomonadati</taxon>
        <taxon>Bacteroidota</taxon>
        <taxon>Flavobacteriia</taxon>
        <taxon>Flavobacteriales</taxon>
        <taxon>Flavobacteriaceae</taxon>
        <taxon>Capnocytophaga</taxon>
    </lineage>
</organism>